<protein>
    <submittedName>
        <fullName evidence="1">Uncharacterized protein</fullName>
    </submittedName>
</protein>
<proteinExistence type="predicted"/>
<sequence length="190" mass="21089">MPSLDRAALATSGNQLMMTPRITLTAKELVRHLGQQVQIDSAGHPKHGEIGLLNYVRDRIDGNSLTPTVGICFDGDSIPRLIPLQSVRLLLRPLANLAEHEAKQCFRMGYPYWDQREAVSLIRSETQIDIRSGPIKLVITEAGVITSERWTDGLASPARINVQALLNYLDSRGIDTRSYIDQGLAIAVYR</sequence>
<accession>A0A6M0IEJ2</accession>
<keyword evidence="2" id="KW-1185">Reference proteome</keyword>
<comment type="caution">
    <text evidence="1">The sequence shown here is derived from an EMBL/GenBank/DDBJ whole genome shotgun (WGS) entry which is preliminary data.</text>
</comment>
<organism evidence="1 2">
    <name type="scientific">Spirosoma agri</name>
    <dbReference type="NCBI Taxonomy" id="1987381"/>
    <lineage>
        <taxon>Bacteria</taxon>
        <taxon>Pseudomonadati</taxon>
        <taxon>Bacteroidota</taxon>
        <taxon>Cytophagia</taxon>
        <taxon>Cytophagales</taxon>
        <taxon>Cytophagaceae</taxon>
        <taxon>Spirosoma</taxon>
    </lineage>
</organism>
<gene>
    <name evidence="1" type="ORF">GK091_04810</name>
</gene>
<evidence type="ECO:0000313" key="2">
    <source>
        <dbReference type="Proteomes" id="UP000477386"/>
    </source>
</evidence>
<evidence type="ECO:0000313" key="1">
    <source>
        <dbReference type="EMBL" id="NEU66192.1"/>
    </source>
</evidence>
<reference evidence="1 2" key="1">
    <citation type="submission" date="2020-02" db="EMBL/GenBank/DDBJ databases">
        <title>Draft genome sequence of two Spirosoma agri KCTC 52727 and Spirosoma terrae KCTC 52035.</title>
        <authorList>
            <person name="Rojas J."/>
            <person name="Ambika Manirajan B."/>
            <person name="Ratering S."/>
            <person name="Suarez C."/>
            <person name="Schnell S."/>
        </authorList>
    </citation>
    <scope>NUCLEOTIDE SEQUENCE [LARGE SCALE GENOMIC DNA]</scope>
    <source>
        <strain evidence="1 2">KCTC 52727</strain>
    </source>
</reference>
<dbReference type="EMBL" id="JAAGNZ010000001">
    <property type="protein sequence ID" value="NEU66192.1"/>
    <property type="molecule type" value="Genomic_DNA"/>
</dbReference>
<dbReference type="AlphaFoldDB" id="A0A6M0IEJ2"/>
<dbReference type="RefSeq" id="WP_164035467.1">
    <property type="nucleotide sequence ID" value="NZ_JAAGNZ010000001.1"/>
</dbReference>
<dbReference type="Proteomes" id="UP000477386">
    <property type="component" value="Unassembled WGS sequence"/>
</dbReference>
<name>A0A6M0IEJ2_9BACT</name>